<reference evidence="2" key="1">
    <citation type="submission" date="2023-05" db="EMBL/GenBank/DDBJ databases">
        <title>Nepenthes gracilis genome sequencing.</title>
        <authorList>
            <person name="Fukushima K."/>
        </authorList>
    </citation>
    <scope>NUCLEOTIDE SEQUENCE</scope>
    <source>
        <strain evidence="2">SING2019-196</strain>
    </source>
</reference>
<keyword evidence="3" id="KW-1185">Reference proteome</keyword>
<comment type="caution">
    <text evidence="2">The sequence shown here is derived from an EMBL/GenBank/DDBJ whole genome shotgun (WGS) entry which is preliminary data.</text>
</comment>
<dbReference type="AlphaFoldDB" id="A0AAD3Y4F3"/>
<gene>
    <name evidence="2" type="ORF">Nepgr_028334</name>
</gene>
<sequence length="169" mass="18318">MVASEPIDDGNGSRVDDSNQARHNSEIDHGDGRRRLRNGFPKHQSLLAHPHSITSLPFHSSAYTHQRSDYIDHGDETVREQRESGGLPRRQTVEVKIRTALQRPLRAREGEGEKEEVGTANAEKKLREERGAPLAGGRRGLASAVSGCSNRLLPSVVGHGASGCFAGGL</sequence>
<evidence type="ECO:0000313" key="3">
    <source>
        <dbReference type="Proteomes" id="UP001279734"/>
    </source>
</evidence>
<feature type="region of interest" description="Disordered" evidence="1">
    <location>
        <begin position="1"/>
        <end position="47"/>
    </location>
</feature>
<evidence type="ECO:0000313" key="2">
    <source>
        <dbReference type="EMBL" id="GMH26491.1"/>
    </source>
</evidence>
<proteinExistence type="predicted"/>
<dbReference type="Proteomes" id="UP001279734">
    <property type="component" value="Unassembled WGS sequence"/>
</dbReference>
<name>A0AAD3Y4F3_NEPGR</name>
<feature type="region of interest" description="Disordered" evidence="1">
    <location>
        <begin position="100"/>
        <end position="140"/>
    </location>
</feature>
<accession>A0AAD3Y4F3</accession>
<dbReference type="EMBL" id="BSYO01000031">
    <property type="protein sequence ID" value="GMH26491.1"/>
    <property type="molecule type" value="Genomic_DNA"/>
</dbReference>
<feature type="compositionally biased region" description="Basic and acidic residues" evidence="1">
    <location>
        <begin position="106"/>
        <end position="131"/>
    </location>
</feature>
<feature type="compositionally biased region" description="Basic and acidic residues" evidence="1">
    <location>
        <begin position="14"/>
        <end position="33"/>
    </location>
</feature>
<protein>
    <submittedName>
        <fullName evidence="2">Uncharacterized protein</fullName>
    </submittedName>
</protein>
<organism evidence="2 3">
    <name type="scientific">Nepenthes gracilis</name>
    <name type="common">Slender pitcher plant</name>
    <dbReference type="NCBI Taxonomy" id="150966"/>
    <lineage>
        <taxon>Eukaryota</taxon>
        <taxon>Viridiplantae</taxon>
        <taxon>Streptophyta</taxon>
        <taxon>Embryophyta</taxon>
        <taxon>Tracheophyta</taxon>
        <taxon>Spermatophyta</taxon>
        <taxon>Magnoliopsida</taxon>
        <taxon>eudicotyledons</taxon>
        <taxon>Gunneridae</taxon>
        <taxon>Pentapetalae</taxon>
        <taxon>Caryophyllales</taxon>
        <taxon>Nepenthaceae</taxon>
        <taxon>Nepenthes</taxon>
    </lineage>
</organism>
<evidence type="ECO:0000256" key="1">
    <source>
        <dbReference type="SAM" id="MobiDB-lite"/>
    </source>
</evidence>